<dbReference type="PANTHER" id="PTHR31956:SF1">
    <property type="entry name" value="NON-SPECIFIC PHOSPHOLIPASE C1"/>
    <property type="match status" value="1"/>
</dbReference>
<dbReference type="InterPro" id="IPR017850">
    <property type="entry name" value="Alkaline_phosphatase_core_sf"/>
</dbReference>
<name>Q1IJV2_KORVE</name>
<dbReference type="EMBL" id="CP000360">
    <property type="protein sequence ID" value="ABF42848.1"/>
    <property type="molecule type" value="Genomic_DNA"/>
</dbReference>
<dbReference type="EnsemblBacteria" id="ABF42848">
    <property type="protein sequence ID" value="ABF42848"/>
    <property type="gene ID" value="Acid345_3848"/>
</dbReference>
<dbReference type="KEGG" id="aba:Acid345_3848"/>
<dbReference type="eggNOG" id="COG3511">
    <property type="taxonomic scope" value="Bacteria"/>
</dbReference>
<evidence type="ECO:0000313" key="2">
    <source>
        <dbReference type="EMBL" id="ABF42848.1"/>
    </source>
</evidence>
<dbReference type="Pfam" id="PF04185">
    <property type="entry name" value="Phosphoesterase"/>
    <property type="match status" value="1"/>
</dbReference>
<evidence type="ECO:0000256" key="1">
    <source>
        <dbReference type="ARBA" id="ARBA00022801"/>
    </source>
</evidence>
<sequence length="369" mass="39602">MAVSSTPGPGTGGTAVSPVKRVIVLILQNHSFDSLFATYPGVMDPLSSGSPGYTQASASGGGTVTPYLLTDPFPADMPHGAKYYNASINGGKMDGFAVAEQTNVSMGHYDSTIPGVDTIWNYAGQFALADNFFMPDVGTEPNLALMMISAQGTGNEFGVQPSYGPCNKTDPDAKALTNKNVGDEMTTAGVTWSWFHEQYGVCGDYVATENPFQYFTSTQNSANLQDISLFYSQLDGGTLPSVSFVNPGGGHNCHPGNSSITTCAEYLDKLVQRIQKSPVWPDCAVVVVWDESGGFYDHVPPPTVGGNLDGMRIPMMVISPYAKTGYISHVQMDLVSLLRFIQWNWTLPNLNSRNSAPGATIEMKDMFTF</sequence>
<dbReference type="PANTHER" id="PTHR31956">
    <property type="entry name" value="NON-SPECIFIC PHOSPHOLIPASE C4-RELATED"/>
    <property type="match status" value="1"/>
</dbReference>
<evidence type="ECO:0000313" key="3">
    <source>
        <dbReference type="Proteomes" id="UP000002432"/>
    </source>
</evidence>
<dbReference type="Proteomes" id="UP000002432">
    <property type="component" value="Chromosome"/>
</dbReference>
<dbReference type="AlphaFoldDB" id="Q1IJV2"/>
<gene>
    <name evidence="2" type="ordered locus">Acid345_3848</name>
</gene>
<protein>
    <submittedName>
        <fullName evidence="2">Phosphoesterase</fullName>
    </submittedName>
</protein>
<keyword evidence="3" id="KW-1185">Reference proteome</keyword>
<dbReference type="STRING" id="204669.Acid345_3848"/>
<keyword evidence="1" id="KW-0378">Hydrolase</keyword>
<dbReference type="GO" id="GO:0042578">
    <property type="term" value="F:phosphoric ester hydrolase activity"/>
    <property type="evidence" value="ECO:0007669"/>
    <property type="project" value="UniProtKB-ARBA"/>
</dbReference>
<dbReference type="HOGENOM" id="CLU_749601_0_0_0"/>
<organism evidence="2 3">
    <name type="scientific">Koribacter versatilis (strain Ellin345)</name>
    <dbReference type="NCBI Taxonomy" id="204669"/>
    <lineage>
        <taxon>Bacteria</taxon>
        <taxon>Pseudomonadati</taxon>
        <taxon>Acidobacteriota</taxon>
        <taxon>Terriglobia</taxon>
        <taxon>Terriglobales</taxon>
        <taxon>Candidatus Korobacteraceae</taxon>
        <taxon>Candidatus Korobacter</taxon>
    </lineage>
</organism>
<accession>Q1IJV2</accession>
<reference evidence="2 3" key="1">
    <citation type="journal article" date="2009" name="Appl. Environ. Microbiol.">
        <title>Three genomes from the phylum Acidobacteria provide insight into the lifestyles of these microorganisms in soils.</title>
        <authorList>
            <person name="Ward N.L."/>
            <person name="Challacombe J.F."/>
            <person name="Janssen P.H."/>
            <person name="Henrissat B."/>
            <person name="Coutinho P.M."/>
            <person name="Wu M."/>
            <person name="Xie G."/>
            <person name="Haft D.H."/>
            <person name="Sait M."/>
            <person name="Badger J."/>
            <person name="Barabote R.D."/>
            <person name="Bradley B."/>
            <person name="Brettin T.S."/>
            <person name="Brinkac L.M."/>
            <person name="Bruce D."/>
            <person name="Creasy T."/>
            <person name="Daugherty S.C."/>
            <person name="Davidsen T.M."/>
            <person name="DeBoy R.T."/>
            <person name="Detter J.C."/>
            <person name="Dodson R.J."/>
            <person name="Durkin A.S."/>
            <person name="Ganapathy A."/>
            <person name="Gwinn-Giglio M."/>
            <person name="Han C.S."/>
            <person name="Khouri H."/>
            <person name="Kiss H."/>
            <person name="Kothari S.P."/>
            <person name="Madupu R."/>
            <person name="Nelson K.E."/>
            <person name="Nelson W.C."/>
            <person name="Paulsen I."/>
            <person name="Penn K."/>
            <person name="Ren Q."/>
            <person name="Rosovitz M.J."/>
            <person name="Selengut J.D."/>
            <person name="Shrivastava S."/>
            <person name="Sullivan S.A."/>
            <person name="Tapia R."/>
            <person name="Thompson L.S."/>
            <person name="Watkins K.L."/>
            <person name="Yang Q."/>
            <person name="Yu C."/>
            <person name="Zafar N."/>
            <person name="Zhou L."/>
            <person name="Kuske C.R."/>
        </authorList>
    </citation>
    <scope>NUCLEOTIDE SEQUENCE [LARGE SCALE GENOMIC DNA]</scope>
    <source>
        <strain evidence="2 3">Ellin345</strain>
    </source>
</reference>
<dbReference type="InterPro" id="IPR007312">
    <property type="entry name" value="Phosphoesterase"/>
</dbReference>
<proteinExistence type="predicted"/>
<dbReference type="Gene3D" id="3.40.720.10">
    <property type="entry name" value="Alkaline Phosphatase, subunit A"/>
    <property type="match status" value="2"/>
</dbReference>